<evidence type="ECO:0000313" key="4">
    <source>
        <dbReference type="Proteomes" id="UP001418637"/>
    </source>
</evidence>
<name>A0ABV0BLF5_9HYPH</name>
<organism evidence="3 4">
    <name type="scientific">Hohaiivirga grylli</name>
    <dbReference type="NCBI Taxonomy" id="3133970"/>
    <lineage>
        <taxon>Bacteria</taxon>
        <taxon>Pseudomonadati</taxon>
        <taxon>Pseudomonadota</taxon>
        <taxon>Alphaproteobacteria</taxon>
        <taxon>Hyphomicrobiales</taxon>
        <taxon>Methylobacteriaceae</taxon>
        <taxon>Hohaiivirga</taxon>
    </lineage>
</organism>
<dbReference type="Pfam" id="PF00072">
    <property type="entry name" value="Response_reg"/>
    <property type="match status" value="1"/>
</dbReference>
<dbReference type="SMART" id="SM00448">
    <property type="entry name" value="REC"/>
    <property type="match status" value="1"/>
</dbReference>
<evidence type="ECO:0000259" key="2">
    <source>
        <dbReference type="PROSITE" id="PS50110"/>
    </source>
</evidence>
<reference evidence="3 4" key="1">
    <citation type="submission" date="2024-04" db="EMBL/GenBank/DDBJ databases">
        <title>A novel species isolated from cricket.</title>
        <authorList>
            <person name="Wang H.-C."/>
        </authorList>
    </citation>
    <scope>NUCLEOTIDE SEQUENCE [LARGE SCALE GENOMIC DNA]</scope>
    <source>
        <strain evidence="3 4">WL0021</strain>
    </source>
</reference>
<accession>A0ABV0BLF5</accession>
<keyword evidence="4" id="KW-1185">Reference proteome</keyword>
<dbReference type="Proteomes" id="UP001418637">
    <property type="component" value="Unassembled WGS sequence"/>
</dbReference>
<proteinExistence type="predicted"/>
<dbReference type="RefSeq" id="WP_346337787.1">
    <property type="nucleotide sequence ID" value="NZ_JBBYXI010000005.1"/>
</dbReference>
<comment type="caution">
    <text evidence="3">The sequence shown here is derived from an EMBL/GenBank/DDBJ whole genome shotgun (WGS) entry which is preliminary data.</text>
</comment>
<gene>
    <name evidence="3" type="ORF">WJT86_11800</name>
</gene>
<evidence type="ECO:0000313" key="3">
    <source>
        <dbReference type="EMBL" id="MEN3931739.1"/>
    </source>
</evidence>
<dbReference type="EMBL" id="JBBYXI010000005">
    <property type="protein sequence ID" value="MEN3931739.1"/>
    <property type="molecule type" value="Genomic_DNA"/>
</dbReference>
<feature type="modified residue" description="4-aspartylphosphate" evidence="1">
    <location>
        <position position="64"/>
    </location>
</feature>
<dbReference type="SUPFAM" id="SSF52172">
    <property type="entry name" value="CheY-like"/>
    <property type="match status" value="1"/>
</dbReference>
<evidence type="ECO:0000256" key="1">
    <source>
        <dbReference type="PROSITE-ProRule" id="PRU00169"/>
    </source>
</evidence>
<dbReference type="InterPro" id="IPR011006">
    <property type="entry name" value="CheY-like_superfamily"/>
</dbReference>
<feature type="domain" description="Response regulatory" evidence="2">
    <location>
        <begin position="14"/>
        <end position="124"/>
    </location>
</feature>
<dbReference type="Gene3D" id="3.40.50.2300">
    <property type="match status" value="1"/>
</dbReference>
<dbReference type="PROSITE" id="PS50110">
    <property type="entry name" value="RESPONSE_REGULATORY"/>
    <property type="match status" value="1"/>
</dbReference>
<keyword evidence="1" id="KW-0597">Phosphoprotein</keyword>
<dbReference type="InterPro" id="IPR001789">
    <property type="entry name" value="Sig_transdc_resp-reg_receiver"/>
</dbReference>
<protein>
    <submittedName>
        <fullName evidence="3">Response regulator</fullName>
    </submittedName>
</protein>
<sequence>MSSVGNDNSLAGIRAIIVEDEGAIALLIEDMLFDFGCEVCGTAARISKAITLLAETEIDVAILDLNIAGEPVYPLVDELKRRNIPYLISTGYGKAGLEPAYQDSPVLPKPFTQKDLEVLLKSILATPAP</sequence>